<reference evidence="2" key="1">
    <citation type="submission" date="2016-10" db="EMBL/GenBank/DDBJ databases">
        <authorList>
            <person name="Varghese N."/>
            <person name="Submissions S."/>
        </authorList>
    </citation>
    <scope>NUCLEOTIDE SEQUENCE [LARGE SCALE GENOMIC DNA]</scope>
    <source>
        <strain evidence="2">DSM 13327</strain>
    </source>
</reference>
<name>A0A1I4HDA0_9FIRM</name>
<dbReference type="AlphaFoldDB" id="A0A1I4HDA0"/>
<keyword evidence="2" id="KW-1185">Reference proteome</keyword>
<dbReference type="Pfam" id="PF10719">
    <property type="entry name" value="ComFB"/>
    <property type="match status" value="1"/>
</dbReference>
<dbReference type="RefSeq" id="WP_090932648.1">
    <property type="nucleotide sequence ID" value="NZ_FOTS01000003.1"/>
</dbReference>
<dbReference type="Proteomes" id="UP000199520">
    <property type="component" value="Unassembled WGS sequence"/>
</dbReference>
<accession>A0A1I4HDA0</accession>
<dbReference type="OrthoDB" id="5616024at2"/>
<dbReference type="EMBL" id="FOTS01000003">
    <property type="protein sequence ID" value="SFL40175.1"/>
    <property type="molecule type" value="Genomic_DNA"/>
</dbReference>
<protein>
    <submittedName>
        <fullName evidence="1">Competence protein ComFB</fullName>
    </submittedName>
</protein>
<dbReference type="InterPro" id="IPR019657">
    <property type="entry name" value="ComFB"/>
</dbReference>
<gene>
    <name evidence="1" type="ORF">SAMN04490355_1003159</name>
</gene>
<organism evidence="1 2">
    <name type="scientific">Pelosinus propionicus DSM 13327</name>
    <dbReference type="NCBI Taxonomy" id="1123291"/>
    <lineage>
        <taxon>Bacteria</taxon>
        <taxon>Bacillati</taxon>
        <taxon>Bacillota</taxon>
        <taxon>Negativicutes</taxon>
        <taxon>Selenomonadales</taxon>
        <taxon>Sporomusaceae</taxon>
        <taxon>Pelosinus</taxon>
    </lineage>
</organism>
<evidence type="ECO:0000313" key="1">
    <source>
        <dbReference type="EMBL" id="SFL40175.1"/>
    </source>
</evidence>
<evidence type="ECO:0000313" key="2">
    <source>
        <dbReference type="Proteomes" id="UP000199520"/>
    </source>
</evidence>
<proteinExistence type="predicted"/>
<sequence>MEIKNYMEKLVMEKLDIVIKANRTTCNCERCRYDIAALALNSLPTRYVVTSSGATYSKIDSLDQQFHVDIVSAITQAINIVKKTPHH</sequence>
<dbReference type="STRING" id="1123291.SAMN04490355_1003159"/>